<dbReference type="GeneID" id="94424773"/>
<dbReference type="Proteomes" id="UP000221165">
    <property type="component" value="Unassembled WGS sequence"/>
</dbReference>
<evidence type="ECO:0000313" key="2">
    <source>
        <dbReference type="EMBL" id="PHJ24786.1"/>
    </source>
</evidence>
<dbReference type="GO" id="GO:0003677">
    <property type="term" value="F:DNA binding"/>
    <property type="evidence" value="ECO:0007669"/>
    <property type="project" value="InterPro"/>
</dbReference>
<feature type="compositionally biased region" description="Basic residues" evidence="1">
    <location>
        <begin position="222"/>
        <end position="231"/>
    </location>
</feature>
<dbReference type="AlphaFoldDB" id="A0A2C6LDA0"/>
<evidence type="ECO:0000256" key="1">
    <source>
        <dbReference type="SAM" id="MobiDB-lite"/>
    </source>
</evidence>
<dbReference type="RefSeq" id="XP_067926458.1">
    <property type="nucleotide sequence ID" value="XM_068061562.1"/>
</dbReference>
<dbReference type="VEuPathDB" id="ToxoDB:CSUI_001356"/>
<feature type="compositionally biased region" description="Basic residues" evidence="1">
    <location>
        <begin position="70"/>
        <end position="79"/>
    </location>
</feature>
<protein>
    <submittedName>
        <fullName evidence="2">Uncharacterized protein</fullName>
    </submittedName>
</protein>
<accession>A0A2C6LDA0</accession>
<feature type="compositionally biased region" description="Basic residues" evidence="1">
    <location>
        <begin position="137"/>
        <end position="146"/>
    </location>
</feature>
<organism evidence="2 3">
    <name type="scientific">Cystoisospora suis</name>
    <dbReference type="NCBI Taxonomy" id="483139"/>
    <lineage>
        <taxon>Eukaryota</taxon>
        <taxon>Sar</taxon>
        <taxon>Alveolata</taxon>
        <taxon>Apicomplexa</taxon>
        <taxon>Conoidasida</taxon>
        <taxon>Coccidia</taxon>
        <taxon>Eucoccidiorida</taxon>
        <taxon>Eimeriorina</taxon>
        <taxon>Sarcocystidae</taxon>
        <taxon>Cystoisospora</taxon>
    </lineage>
</organism>
<dbReference type="InterPro" id="IPR017956">
    <property type="entry name" value="AT_hook_DNA-bd_motif"/>
</dbReference>
<name>A0A2C6LDA0_9APIC</name>
<feature type="compositionally biased region" description="Low complexity" evidence="1">
    <location>
        <begin position="105"/>
        <end position="118"/>
    </location>
</feature>
<dbReference type="PRINTS" id="PR00929">
    <property type="entry name" value="ATHOOK"/>
</dbReference>
<feature type="compositionally biased region" description="Basic residues" evidence="1">
    <location>
        <begin position="286"/>
        <end position="301"/>
    </location>
</feature>
<reference evidence="2 3" key="1">
    <citation type="journal article" date="2017" name="Int. J. Parasitol.">
        <title>The genome of the protozoan parasite Cystoisospora suis and a reverse vaccinology approach to identify vaccine candidates.</title>
        <authorList>
            <person name="Palmieri N."/>
            <person name="Shrestha A."/>
            <person name="Ruttkowski B."/>
            <person name="Beck T."/>
            <person name="Vogl C."/>
            <person name="Tomley F."/>
            <person name="Blake D.P."/>
            <person name="Joachim A."/>
        </authorList>
    </citation>
    <scope>NUCLEOTIDE SEQUENCE [LARGE SCALE GENOMIC DNA]</scope>
    <source>
        <strain evidence="2 3">Wien I</strain>
    </source>
</reference>
<feature type="compositionally biased region" description="Low complexity" evidence="1">
    <location>
        <begin position="31"/>
        <end position="43"/>
    </location>
</feature>
<dbReference type="EMBL" id="MIGC01000541">
    <property type="protein sequence ID" value="PHJ24786.1"/>
    <property type="molecule type" value="Genomic_DNA"/>
</dbReference>
<feature type="compositionally biased region" description="Basic residues" evidence="1">
    <location>
        <begin position="119"/>
        <end position="128"/>
    </location>
</feature>
<sequence length="366" mass="37997">MPDDPALGSSRNLGNDRKEPAAASVLVAERGTSAAAGSGPAATVRRGRPRKDSHGSAGARGDPVATLPRPRGRPRKGRRASTEGRGRPVPALPRSRGRPVKDSHASTAATRAPAAALRRSQRLRRKARSGSTSTIRRSPRLGRRPAARWGSQPTEGGSGGAAGSLPSLKPPAWRLPHAASTRPRPRRKSRTEGEERASAPVLITQPGTSAASGGVSEAAIRRSPRLGRRPPARWGSQPTEGGGAERLPSTSTRSPRRPRLPASGLPKPGVASSAALVSLRTSTGGRSKRNVSRGPVVRRHSAPGSACKSASTAVSRSVGGGQSCIVPGRSVGSEHSWRHTSRRDCSVDIAAGAIIPVQSSQELPRV</sequence>
<feature type="region of interest" description="Disordered" evidence="1">
    <location>
        <begin position="1"/>
        <end position="304"/>
    </location>
</feature>
<proteinExistence type="predicted"/>
<keyword evidence="3" id="KW-1185">Reference proteome</keyword>
<evidence type="ECO:0000313" key="3">
    <source>
        <dbReference type="Proteomes" id="UP000221165"/>
    </source>
</evidence>
<comment type="caution">
    <text evidence="2">The sequence shown here is derived from an EMBL/GenBank/DDBJ whole genome shotgun (WGS) entry which is preliminary data.</text>
</comment>
<gene>
    <name evidence="2" type="ORF">CSUI_001356</name>
</gene>